<comment type="subcellular location">
    <subcellularLocation>
        <location evidence="2">Cell inner membrane</location>
    </subcellularLocation>
    <subcellularLocation>
        <location evidence="1">Membrane</location>
        <topology evidence="1">Peripheral membrane protein</topology>
    </subcellularLocation>
</comment>
<protein>
    <recommendedName>
        <fullName evidence="14">Glutathione import ATP-binding protein GsiA</fullName>
        <ecNumber evidence="13">7.4.2.10</ecNumber>
    </recommendedName>
</protein>
<dbReference type="GO" id="GO:0005524">
    <property type="term" value="F:ATP binding"/>
    <property type="evidence" value="ECO:0007669"/>
    <property type="project" value="UniProtKB-KW"/>
</dbReference>
<dbReference type="InterPro" id="IPR003593">
    <property type="entry name" value="AAA+_ATPase"/>
</dbReference>
<dbReference type="PROSITE" id="PS50893">
    <property type="entry name" value="ABC_TRANSPORTER_2"/>
    <property type="match status" value="1"/>
</dbReference>
<sequence length="245" mass="26548">MIKVENLDVVYGSKDKSNHVVRGVSFAVSRGEALGIVGESGCGKSTVLRSLAGLEGAWTGSISFDGKPVGKVRTRDELKLAQMVFQDPYGSLHPRHRIGTALAEPIRSMGAGDGWTRVAEALQQVGLPVHFASRFPHELSGGQRQRVAIARALILSPPILLLDEPTSALDVSIQAEVLNLLADQREERNLTFILVSHDLSVISHMCDRVLVMQNGVFVDELTKADLQAGVTHASYSHELFDASFL</sequence>
<dbReference type="EC" id="7.4.2.10" evidence="13"/>
<name>A0A068TJM3_NEOGA</name>
<dbReference type="eggNOG" id="COG1124">
    <property type="taxonomic scope" value="Bacteria"/>
</dbReference>
<dbReference type="CDD" id="cd03257">
    <property type="entry name" value="ABC_NikE_OppD_transporters"/>
    <property type="match status" value="1"/>
</dbReference>
<evidence type="ECO:0000256" key="14">
    <source>
        <dbReference type="ARBA" id="ARBA00041187"/>
    </source>
</evidence>
<evidence type="ECO:0000256" key="3">
    <source>
        <dbReference type="ARBA" id="ARBA00011469"/>
    </source>
</evidence>
<evidence type="ECO:0000256" key="4">
    <source>
        <dbReference type="ARBA" id="ARBA00022448"/>
    </source>
</evidence>
<accession>A0A068TJM3</accession>
<comment type="similarity">
    <text evidence="12">Belongs to the ABC transporter superfamily. Glutathione importer (TC 3.A.1.5.11) family.</text>
</comment>
<keyword evidence="4" id="KW-0813">Transport</keyword>
<feature type="domain" description="ABC transporter" evidence="16">
    <location>
        <begin position="2"/>
        <end position="239"/>
    </location>
</feature>
<evidence type="ECO:0000313" key="18">
    <source>
        <dbReference type="Proteomes" id="UP000028186"/>
    </source>
</evidence>
<evidence type="ECO:0000256" key="2">
    <source>
        <dbReference type="ARBA" id="ARBA00004533"/>
    </source>
</evidence>
<dbReference type="PANTHER" id="PTHR43776">
    <property type="entry name" value="TRANSPORT ATP-BINDING PROTEIN"/>
    <property type="match status" value="1"/>
</dbReference>
<evidence type="ECO:0000256" key="1">
    <source>
        <dbReference type="ARBA" id="ARBA00004170"/>
    </source>
</evidence>
<evidence type="ECO:0000256" key="6">
    <source>
        <dbReference type="ARBA" id="ARBA00022519"/>
    </source>
</evidence>
<keyword evidence="6" id="KW-0997">Cell inner membrane</keyword>
<proteinExistence type="inferred from homology"/>
<dbReference type="PANTHER" id="PTHR43776:SF15">
    <property type="entry name" value="GLUTATHIONE IMPORT ATP-BINDING PROTEIN GSIA"/>
    <property type="match status" value="1"/>
</dbReference>
<evidence type="ECO:0000256" key="13">
    <source>
        <dbReference type="ARBA" id="ARBA00039050"/>
    </source>
</evidence>
<gene>
    <name evidence="17" type="ORF">RG1141_PA14340</name>
</gene>
<keyword evidence="8 17" id="KW-0067">ATP-binding</keyword>
<dbReference type="PROSITE" id="PS00211">
    <property type="entry name" value="ABC_TRANSPORTER_1"/>
    <property type="match status" value="1"/>
</dbReference>
<dbReference type="AlphaFoldDB" id="A0A068TJM3"/>
<evidence type="ECO:0000256" key="11">
    <source>
        <dbReference type="ARBA" id="ARBA00037530"/>
    </source>
</evidence>
<keyword evidence="5" id="KW-1003">Cell membrane</keyword>
<dbReference type="InterPro" id="IPR017871">
    <property type="entry name" value="ABC_transporter-like_CS"/>
</dbReference>
<dbReference type="InterPro" id="IPR050319">
    <property type="entry name" value="ABC_transp_ATP-bind"/>
</dbReference>
<evidence type="ECO:0000256" key="8">
    <source>
        <dbReference type="ARBA" id="ARBA00022840"/>
    </source>
</evidence>
<dbReference type="SUPFAM" id="SSF52540">
    <property type="entry name" value="P-loop containing nucleoside triphosphate hydrolases"/>
    <property type="match status" value="1"/>
</dbReference>
<evidence type="ECO:0000256" key="7">
    <source>
        <dbReference type="ARBA" id="ARBA00022741"/>
    </source>
</evidence>
<dbReference type="Gene3D" id="3.40.50.300">
    <property type="entry name" value="P-loop containing nucleotide triphosphate hydrolases"/>
    <property type="match status" value="1"/>
</dbReference>
<dbReference type="InterPro" id="IPR027417">
    <property type="entry name" value="P-loop_NTPase"/>
</dbReference>
<keyword evidence="10" id="KW-0472">Membrane</keyword>
<comment type="subunit">
    <text evidence="3">The complex is composed of two ATP-binding proteins (GsiA), two transmembrane proteins (GsiC and GsiD) and a solute-binding protein (GsiB).</text>
</comment>
<dbReference type="GO" id="GO:0055085">
    <property type="term" value="P:transmembrane transport"/>
    <property type="evidence" value="ECO:0007669"/>
    <property type="project" value="UniProtKB-ARBA"/>
</dbReference>
<dbReference type="Pfam" id="PF00005">
    <property type="entry name" value="ABC_tran"/>
    <property type="match status" value="1"/>
</dbReference>
<dbReference type="SMART" id="SM00382">
    <property type="entry name" value="AAA"/>
    <property type="match status" value="1"/>
</dbReference>
<dbReference type="Proteomes" id="UP000028186">
    <property type="component" value="Plasmid pHAMBI1141a"/>
</dbReference>
<keyword evidence="17" id="KW-0614">Plasmid</keyword>
<geneLocation type="plasmid" evidence="18">
    <name>II</name>
</geneLocation>
<evidence type="ECO:0000259" key="16">
    <source>
        <dbReference type="PROSITE" id="PS50893"/>
    </source>
</evidence>
<dbReference type="RefSeq" id="WP_040125570.1">
    <property type="nucleotide sequence ID" value="NZ_HG938356.1"/>
</dbReference>
<evidence type="ECO:0000256" key="9">
    <source>
        <dbReference type="ARBA" id="ARBA00022967"/>
    </source>
</evidence>
<dbReference type="HOGENOM" id="CLU_000604_1_23_5"/>
<dbReference type="EMBL" id="HG938356">
    <property type="protein sequence ID" value="CDN58266.1"/>
    <property type="molecule type" value="Genomic_DNA"/>
</dbReference>
<organism evidence="17 18">
    <name type="scientific">Neorhizobium galegae bv. officinalis bv. officinalis str. HAMBI 1141</name>
    <dbReference type="NCBI Taxonomy" id="1028801"/>
    <lineage>
        <taxon>Bacteria</taxon>
        <taxon>Pseudomonadati</taxon>
        <taxon>Pseudomonadota</taxon>
        <taxon>Alphaproteobacteria</taxon>
        <taxon>Hyphomicrobiales</taxon>
        <taxon>Rhizobiaceae</taxon>
        <taxon>Rhizobium/Agrobacterium group</taxon>
        <taxon>Neorhizobium</taxon>
    </lineage>
</organism>
<dbReference type="InterPro" id="IPR003439">
    <property type="entry name" value="ABC_transporter-like_ATP-bd"/>
</dbReference>
<evidence type="ECO:0000256" key="10">
    <source>
        <dbReference type="ARBA" id="ARBA00023136"/>
    </source>
</evidence>
<evidence type="ECO:0000256" key="5">
    <source>
        <dbReference type="ARBA" id="ARBA00022475"/>
    </source>
</evidence>
<comment type="function">
    <text evidence="11">Part of the ABC transporter complex GsiABCD involved in glutathione import. Responsible for energy coupling to the transport system.</text>
</comment>
<dbReference type="PATRIC" id="fig|1028801.3.peg.6061"/>
<keyword evidence="7" id="KW-0547">Nucleotide-binding</keyword>
<keyword evidence="9" id="KW-1278">Translocase</keyword>
<comment type="catalytic activity">
    <reaction evidence="15">
        <text>glutathione(out) + ATP + H2O = glutathione(in) + ADP + phosphate + H(+)</text>
        <dbReference type="Rhea" id="RHEA:29791"/>
        <dbReference type="ChEBI" id="CHEBI:15377"/>
        <dbReference type="ChEBI" id="CHEBI:15378"/>
        <dbReference type="ChEBI" id="CHEBI:30616"/>
        <dbReference type="ChEBI" id="CHEBI:43474"/>
        <dbReference type="ChEBI" id="CHEBI:57925"/>
        <dbReference type="ChEBI" id="CHEBI:456216"/>
        <dbReference type="EC" id="7.4.2.10"/>
    </reaction>
</comment>
<reference evidence="18" key="1">
    <citation type="journal article" date="2014" name="BMC Genomics">
        <title>Genome sequencing of two Neorhizobium galegae strains reveals a noeT gene responsible for the unusual acetylation of the nodulation factors.</title>
        <authorList>
            <person name="Osterman J."/>
            <person name="Marsh J."/>
            <person name="Laine P.K."/>
            <person name="Zeng Z."/>
            <person name="Alatalo E."/>
            <person name="Sullivan J.T."/>
            <person name="Young J.P."/>
            <person name="Thomas-Oates J."/>
            <person name="Paulin L."/>
            <person name="Lindstrom K."/>
        </authorList>
    </citation>
    <scope>NUCLEOTIDE SEQUENCE [LARGE SCALE GENOMIC DNA]</scope>
    <source>
        <strain evidence="18">HAMBI 1141</strain>
        <plasmid evidence="18">II</plasmid>
    </source>
</reference>
<dbReference type="KEGG" id="ngl:RG1141_PA14340"/>
<evidence type="ECO:0000256" key="15">
    <source>
        <dbReference type="ARBA" id="ARBA00047640"/>
    </source>
</evidence>
<evidence type="ECO:0000256" key="12">
    <source>
        <dbReference type="ARBA" id="ARBA00038416"/>
    </source>
</evidence>
<evidence type="ECO:0000313" key="17">
    <source>
        <dbReference type="EMBL" id="CDN58266.1"/>
    </source>
</evidence>
<dbReference type="GO" id="GO:0005886">
    <property type="term" value="C:plasma membrane"/>
    <property type="evidence" value="ECO:0007669"/>
    <property type="project" value="UniProtKB-SubCell"/>
</dbReference>
<dbReference type="GO" id="GO:0016887">
    <property type="term" value="F:ATP hydrolysis activity"/>
    <property type="evidence" value="ECO:0007669"/>
    <property type="project" value="InterPro"/>
</dbReference>